<evidence type="ECO:0008006" key="3">
    <source>
        <dbReference type="Google" id="ProtNLM"/>
    </source>
</evidence>
<dbReference type="InterPro" id="IPR029069">
    <property type="entry name" value="HotDog_dom_sf"/>
</dbReference>
<evidence type="ECO:0000313" key="1">
    <source>
        <dbReference type="EMBL" id="MBM7079006.1"/>
    </source>
</evidence>
<accession>A0ABS2J0C1</accession>
<sequence>MIIEARYQGPPGTGNGGWSAGIFAGAYGADGPVEVTLRRPPPLDTPLTLADGDVRDPGGHLVAEVRPAGDPPAPVPPVDPATARAASATYPGLADHPFPGCYVCGPEHPDGLRIYPGRLPDGRTAAPWRTPARVTAPTVWAALDCPGGWAVIAPGRPYVLGRLAVTVDALPAPGGEYVVTGAVDTVEGRLAVVRTSLYDGAGGLLGRARATWVALPAAPRP</sequence>
<proteinExistence type="predicted"/>
<dbReference type="EMBL" id="JAFEUC010000011">
    <property type="protein sequence ID" value="MBM7079006.1"/>
    <property type="molecule type" value="Genomic_DNA"/>
</dbReference>
<comment type="caution">
    <text evidence="1">The sequence shown here is derived from an EMBL/GenBank/DDBJ whole genome shotgun (WGS) entry which is preliminary data.</text>
</comment>
<dbReference type="SUPFAM" id="SSF54637">
    <property type="entry name" value="Thioesterase/thiol ester dehydrase-isomerase"/>
    <property type="match status" value="1"/>
</dbReference>
<dbReference type="Gene3D" id="3.10.129.10">
    <property type="entry name" value="Hotdog Thioesterase"/>
    <property type="match status" value="1"/>
</dbReference>
<reference evidence="1 2" key="1">
    <citation type="submission" date="2021-02" db="EMBL/GenBank/DDBJ databases">
        <authorList>
            <person name="Ra J.-S."/>
        </authorList>
    </citation>
    <scope>NUCLEOTIDE SEQUENCE [LARGE SCALE GENOMIC DNA]</scope>
    <source>
        <strain evidence="1 2">MMS20-R1-14</strain>
    </source>
</reference>
<dbReference type="Proteomes" id="UP001518872">
    <property type="component" value="Unassembled WGS sequence"/>
</dbReference>
<organism evidence="1 2">
    <name type="scientific">Micromonospora humida</name>
    <dbReference type="NCBI Taxonomy" id="2809018"/>
    <lineage>
        <taxon>Bacteria</taxon>
        <taxon>Bacillati</taxon>
        <taxon>Actinomycetota</taxon>
        <taxon>Actinomycetes</taxon>
        <taxon>Micromonosporales</taxon>
        <taxon>Micromonosporaceae</taxon>
        <taxon>Micromonospora</taxon>
    </lineage>
</organism>
<gene>
    <name evidence="1" type="ORF">JQX11_22020</name>
</gene>
<name>A0ABS2J0C1_9ACTN</name>
<dbReference type="RefSeq" id="WP_204926855.1">
    <property type="nucleotide sequence ID" value="NZ_JAFEUC010000011.1"/>
</dbReference>
<keyword evidence="2" id="KW-1185">Reference proteome</keyword>
<protein>
    <recommendedName>
        <fullName evidence="3">Thioesterase family protein</fullName>
    </recommendedName>
</protein>
<evidence type="ECO:0000313" key="2">
    <source>
        <dbReference type="Proteomes" id="UP001518872"/>
    </source>
</evidence>